<dbReference type="PANTHER" id="PTHR22726:SF1">
    <property type="entry name" value="METALLOENDOPEPTIDASE OMA1, MITOCHONDRIAL"/>
    <property type="match status" value="1"/>
</dbReference>
<proteinExistence type="inferred from homology"/>
<dbReference type="InterPro" id="IPR003107">
    <property type="entry name" value="HAT"/>
</dbReference>
<evidence type="ECO:0000256" key="1">
    <source>
        <dbReference type="ARBA" id="ARBA00001947"/>
    </source>
</evidence>
<comment type="cofactor">
    <cofactor evidence="1">
        <name>Zn(2+)</name>
        <dbReference type="ChEBI" id="CHEBI:29105"/>
    </cofactor>
</comment>
<gene>
    <name evidence="10" type="ORF">MNBD_GAMMA24-1417</name>
</gene>
<dbReference type="GO" id="GO:0006396">
    <property type="term" value="P:RNA processing"/>
    <property type="evidence" value="ECO:0007669"/>
    <property type="project" value="InterPro"/>
</dbReference>
<dbReference type="InterPro" id="IPR051156">
    <property type="entry name" value="Mito/Outer_Membr_Metalloprot"/>
</dbReference>
<evidence type="ECO:0000259" key="9">
    <source>
        <dbReference type="Pfam" id="PF01435"/>
    </source>
</evidence>
<keyword evidence="2 10" id="KW-0645">Protease</keyword>
<dbReference type="InterPro" id="IPR030873">
    <property type="entry name" value="Protease_BepA"/>
</dbReference>
<evidence type="ECO:0000256" key="8">
    <source>
        <dbReference type="ARBA" id="ARBA00023049"/>
    </source>
</evidence>
<dbReference type="GO" id="GO:0016020">
    <property type="term" value="C:membrane"/>
    <property type="evidence" value="ECO:0007669"/>
    <property type="project" value="InterPro"/>
</dbReference>
<evidence type="ECO:0000256" key="2">
    <source>
        <dbReference type="ARBA" id="ARBA00022670"/>
    </source>
</evidence>
<dbReference type="Pfam" id="PF14559">
    <property type="entry name" value="TPR_19"/>
    <property type="match status" value="1"/>
</dbReference>
<evidence type="ECO:0000313" key="10">
    <source>
        <dbReference type="EMBL" id="VAX12623.1"/>
    </source>
</evidence>
<name>A0A3B1BKG9_9ZZZZ</name>
<organism evidence="10">
    <name type="scientific">hydrothermal vent metagenome</name>
    <dbReference type="NCBI Taxonomy" id="652676"/>
    <lineage>
        <taxon>unclassified sequences</taxon>
        <taxon>metagenomes</taxon>
        <taxon>ecological metagenomes</taxon>
    </lineage>
</organism>
<dbReference type="GO" id="GO:0046872">
    <property type="term" value="F:metal ion binding"/>
    <property type="evidence" value="ECO:0007669"/>
    <property type="project" value="UniProtKB-KW"/>
</dbReference>
<protein>
    <submittedName>
        <fullName evidence="10">Exported zinc metalloprotease YfgC</fullName>
    </submittedName>
</protein>
<accession>A0A3B1BKG9</accession>
<dbReference type="InterPro" id="IPR001915">
    <property type="entry name" value="Peptidase_M48"/>
</dbReference>
<sequence length="515" mass="57943">MGKRTFTAFACLWPYLITLIDTTMTGSIHPSFASSWRALQLIFLSALIPFSSSAQQIDLPEIGGSGAASVTPTEEYETGKAVMRNIRRAGGVLDDPLIHEYINNLGYSLIANSDSSMKNFYFFMVNDSQINAFALPGGFIGVNYGLLLATESESELASVLAHEIAHITQRHHARAYEQGKKSNIPAMAALIAAIILGGNNYQVGEAALATMAASSIQNKLDFTRANEKEADYIGIALLSKSGYDPFSMASFFEKLAKNSRLYGKSAPEFLRTHPVNKNRIADARNRARTLPRHPQKSQKTYLLIRSRLRVLTSHDKRKTLMYFRKNLAAKDYLDPDAENYGYALSLIENKKFEQARKVLNKLLQIEPHRIAYLLAQANLETRARNYKKAEELFHASLALYPDNLPIIQSYVQMLLQSQHYKHARQILRDYLRTDRSEPIPYKLLAKAENKLGHTADANAARGEYFYLNGQPHKALSQLQDALRTKGLSFYDSARIESRIQQMHEELASLSKILKE</sequence>
<dbReference type="Pfam" id="PF01435">
    <property type="entry name" value="Peptidase_M48"/>
    <property type="match status" value="1"/>
</dbReference>
<evidence type="ECO:0000256" key="6">
    <source>
        <dbReference type="ARBA" id="ARBA00022801"/>
    </source>
</evidence>
<keyword evidence="3" id="KW-0479">Metal-binding</keyword>
<dbReference type="SUPFAM" id="SSF48452">
    <property type="entry name" value="TPR-like"/>
    <property type="match status" value="1"/>
</dbReference>
<keyword evidence="7" id="KW-0862">Zinc</keyword>
<evidence type="ECO:0000256" key="7">
    <source>
        <dbReference type="ARBA" id="ARBA00022833"/>
    </source>
</evidence>
<dbReference type="HAMAP" id="MF_00997">
    <property type="entry name" value="Protease_BepA"/>
    <property type="match status" value="1"/>
</dbReference>
<dbReference type="GO" id="GO:0051603">
    <property type="term" value="P:proteolysis involved in protein catabolic process"/>
    <property type="evidence" value="ECO:0007669"/>
    <property type="project" value="TreeGrafter"/>
</dbReference>
<dbReference type="Gene3D" id="1.25.40.10">
    <property type="entry name" value="Tetratricopeptide repeat domain"/>
    <property type="match status" value="1"/>
</dbReference>
<dbReference type="AlphaFoldDB" id="A0A3B1BKG9"/>
<evidence type="ECO:0000256" key="4">
    <source>
        <dbReference type="ARBA" id="ARBA00022729"/>
    </source>
</evidence>
<dbReference type="GO" id="GO:0004222">
    <property type="term" value="F:metalloendopeptidase activity"/>
    <property type="evidence" value="ECO:0007669"/>
    <property type="project" value="InterPro"/>
</dbReference>
<keyword evidence="4" id="KW-0732">Signal</keyword>
<dbReference type="SMART" id="SM00386">
    <property type="entry name" value="HAT"/>
    <property type="match status" value="3"/>
</dbReference>
<dbReference type="EMBL" id="UOFZ01000057">
    <property type="protein sequence ID" value="VAX12623.1"/>
    <property type="molecule type" value="Genomic_DNA"/>
</dbReference>
<dbReference type="CDD" id="cd07333">
    <property type="entry name" value="M48C_bepA_like"/>
    <property type="match status" value="1"/>
</dbReference>
<evidence type="ECO:0000256" key="3">
    <source>
        <dbReference type="ARBA" id="ARBA00022723"/>
    </source>
</evidence>
<dbReference type="Gene3D" id="3.30.2010.10">
    <property type="entry name" value="Metalloproteases ('zincins'), catalytic domain"/>
    <property type="match status" value="1"/>
</dbReference>
<evidence type="ECO:0000256" key="5">
    <source>
        <dbReference type="ARBA" id="ARBA00022764"/>
    </source>
</evidence>
<keyword evidence="6" id="KW-0378">Hydrolase</keyword>
<reference evidence="10" key="1">
    <citation type="submission" date="2018-06" db="EMBL/GenBank/DDBJ databases">
        <authorList>
            <person name="Zhirakovskaya E."/>
        </authorList>
    </citation>
    <scope>NUCLEOTIDE SEQUENCE</scope>
</reference>
<keyword evidence="8 10" id="KW-0482">Metalloprotease</keyword>
<feature type="domain" description="Peptidase M48" evidence="9">
    <location>
        <begin position="100"/>
        <end position="286"/>
    </location>
</feature>
<keyword evidence="5" id="KW-0574">Periplasm</keyword>
<dbReference type="PANTHER" id="PTHR22726">
    <property type="entry name" value="METALLOENDOPEPTIDASE OMA1"/>
    <property type="match status" value="1"/>
</dbReference>
<dbReference type="InterPro" id="IPR011990">
    <property type="entry name" value="TPR-like_helical_dom_sf"/>
</dbReference>